<feature type="domain" description="HTH luxR-type" evidence="6">
    <location>
        <begin position="145"/>
        <end position="210"/>
    </location>
</feature>
<dbReference type="PROSITE" id="PS50043">
    <property type="entry name" value="HTH_LUXR_2"/>
    <property type="match status" value="1"/>
</dbReference>
<keyword evidence="4" id="KW-0804">Transcription</keyword>
<protein>
    <submittedName>
        <fullName evidence="8">DNA-binding response regulator, NarL/FixJ family, contains REC and HTH domains</fullName>
    </submittedName>
</protein>
<evidence type="ECO:0000313" key="9">
    <source>
        <dbReference type="Proteomes" id="UP000183209"/>
    </source>
</evidence>
<feature type="modified residue" description="4-aspartylphosphate" evidence="5">
    <location>
        <position position="57"/>
    </location>
</feature>
<sequence>MPEIYRILVVDDHKMFLEGITSILNQEEHLEIIGIAYNGKQALNILKEQTPDLIITDIEMPGLNGISFVKAVRSFDTTIKILAISSHQSSATIHQSIKAGVNGYILKNSGKVTLLKAIAEICSGHRFFPQSVQAILNNSIFKKDNSNQNIILSNREKEILKLIAREYSTQEIADTLCISKNTIETHRKNLMRKTEAKNMIGLVKYAIKTDLI</sequence>
<dbReference type="SUPFAM" id="SSF46894">
    <property type="entry name" value="C-terminal effector domain of the bipartite response regulators"/>
    <property type="match status" value="1"/>
</dbReference>
<dbReference type="PROSITE" id="PS50110">
    <property type="entry name" value="RESPONSE_REGULATORY"/>
    <property type="match status" value="1"/>
</dbReference>
<keyword evidence="2" id="KW-0805">Transcription regulation</keyword>
<dbReference type="GO" id="GO:0000160">
    <property type="term" value="P:phosphorelay signal transduction system"/>
    <property type="evidence" value="ECO:0007669"/>
    <property type="project" value="InterPro"/>
</dbReference>
<feature type="domain" description="Response regulatory" evidence="7">
    <location>
        <begin position="6"/>
        <end position="122"/>
    </location>
</feature>
<evidence type="ECO:0000256" key="3">
    <source>
        <dbReference type="ARBA" id="ARBA00023125"/>
    </source>
</evidence>
<dbReference type="PRINTS" id="PR00038">
    <property type="entry name" value="HTHLUXR"/>
</dbReference>
<evidence type="ECO:0000256" key="4">
    <source>
        <dbReference type="ARBA" id="ARBA00023163"/>
    </source>
</evidence>
<dbReference type="InterPro" id="IPR011006">
    <property type="entry name" value="CheY-like_superfamily"/>
</dbReference>
<dbReference type="CDD" id="cd06170">
    <property type="entry name" value="LuxR_C_like"/>
    <property type="match status" value="1"/>
</dbReference>
<dbReference type="AlphaFoldDB" id="A0A1I6T2M5"/>
<dbReference type="GO" id="GO:0003677">
    <property type="term" value="F:DNA binding"/>
    <property type="evidence" value="ECO:0007669"/>
    <property type="project" value="UniProtKB-KW"/>
</dbReference>
<dbReference type="InterPro" id="IPR036388">
    <property type="entry name" value="WH-like_DNA-bd_sf"/>
</dbReference>
<dbReference type="Pfam" id="PF00072">
    <property type="entry name" value="Response_reg"/>
    <property type="match status" value="1"/>
</dbReference>
<dbReference type="RefSeq" id="WP_074978335.1">
    <property type="nucleotide sequence ID" value="NZ_FPAG01000005.1"/>
</dbReference>
<dbReference type="Gene3D" id="1.10.10.10">
    <property type="entry name" value="Winged helix-like DNA-binding domain superfamily/Winged helix DNA-binding domain"/>
    <property type="match status" value="1"/>
</dbReference>
<evidence type="ECO:0000256" key="1">
    <source>
        <dbReference type="ARBA" id="ARBA00022553"/>
    </source>
</evidence>
<dbReference type="Gene3D" id="3.40.50.2300">
    <property type="match status" value="1"/>
</dbReference>
<evidence type="ECO:0000256" key="2">
    <source>
        <dbReference type="ARBA" id="ARBA00023015"/>
    </source>
</evidence>
<dbReference type="PANTHER" id="PTHR43214">
    <property type="entry name" value="TWO-COMPONENT RESPONSE REGULATOR"/>
    <property type="match status" value="1"/>
</dbReference>
<evidence type="ECO:0000259" key="6">
    <source>
        <dbReference type="PROSITE" id="PS50043"/>
    </source>
</evidence>
<dbReference type="InterPro" id="IPR001789">
    <property type="entry name" value="Sig_transdc_resp-reg_receiver"/>
</dbReference>
<dbReference type="SMART" id="SM00421">
    <property type="entry name" value="HTH_LUXR"/>
    <property type="match status" value="1"/>
</dbReference>
<dbReference type="CDD" id="cd17535">
    <property type="entry name" value="REC_NarL-like"/>
    <property type="match status" value="1"/>
</dbReference>
<keyword evidence="3 8" id="KW-0238">DNA-binding</keyword>
<evidence type="ECO:0000259" key="7">
    <source>
        <dbReference type="PROSITE" id="PS50110"/>
    </source>
</evidence>
<dbReference type="OrthoDB" id="1013073at2"/>
<organism evidence="8 9">
    <name type="scientific">Zhouia amylolytica</name>
    <dbReference type="NCBI Taxonomy" id="376730"/>
    <lineage>
        <taxon>Bacteria</taxon>
        <taxon>Pseudomonadati</taxon>
        <taxon>Bacteroidota</taxon>
        <taxon>Flavobacteriia</taxon>
        <taxon>Flavobacteriales</taxon>
        <taxon>Flavobacteriaceae</taxon>
        <taxon>Zhouia</taxon>
    </lineage>
</organism>
<accession>A0A1I6T2M5</accession>
<dbReference type="InterPro" id="IPR000792">
    <property type="entry name" value="Tscrpt_reg_LuxR_C"/>
</dbReference>
<dbReference type="GO" id="GO:0006355">
    <property type="term" value="P:regulation of DNA-templated transcription"/>
    <property type="evidence" value="ECO:0007669"/>
    <property type="project" value="InterPro"/>
</dbReference>
<name>A0A1I6T2M5_9FLAO</name>
<evidence type="ECO:0000313" key="8">
    <source>
        <dbReference type="EMBL" id="SFS83534.1"/>
    </source>
</evidence>
<dbReference type="Proteomes" id="UP000183209">
    <property type="component" value="Unassembled WGS sequence"/>
</dbReference>
<dbReference type="EMBL" id="FPAG01000005">
    <property type="protein sequence ID" value="SFS83534.1"/>
    <property type="molecule type" value="Genomic_DNA"/>
</dbReference>
<dbReference type="InterPro" id="IPR039420">
    <property type="entry name" value="WalR-like"/>
</dbReference>
<dbReference type="SMART" id="SM00448">
    <property type="entry name" value="REC"/>
    <property type="match status" value="1"/>
</dbReference>
<dbReference type="PANTHER" id="PTHR43214:SF41">
    <property type="entry name" value="NITRATE_NITRITE RESPONSE REGULATOR PROTEIN NARP"/>
    <property type="match status" value="1"/>
</dbReference>
<reference evidence="8 9" key="1">
    <citation type="submission" date="2016-10" db="EMBL/GenBank/DDBJ databases">
        <authorList>
            <person name="de Groot N.N."/>
        </authorList>
    </citation>
    <scope>NUCLEOTIDE SEQUENCE [LARGE SCALE GENOMIC DNA]</scope>
    <source>
        <strain evidence="8 9">CGMCC 1.6114</strain>
    </source>
</reference>
<dbReference type="SUPFAM" id="SSF52172">
    <property type="entry name" value="CheY-like"/>
    <property type="match status" value="1"/>
</dbReference>
<evidence type="ECO:0000256" key="5">
    <source>
        <dbReference type="PROSITE-ProRule" id="PRU00169"/>
    </source>
</evidence>
<keyword evidence="1 5" id="KW-0597">Phosphoprotein</keyword>
<dbReference type="Pfam" id="PF00196">
    <property type="entry name" value="GerE"/>
    <property type="match status" value="1"/>
</dbReference>
<dbReference type="InterPro" id="IPR016032">
    <property type="entry name" value="Sig_transdc_resp-reg_C-effctor"/>
</dbReference>
<dbReference type="InterPro" id="IPR058245">
    <property type="entry name" value="NreC/VraR/RcsB-like_REC"/>
</dbReference>
<proteinExistence type="predicted"/>
<gene>
    <name evidence="8" type="ORF">SAMN04487906_1811</name>
</gene>